<proteinExistence type="predicted"/>
<organism evidence="1">
    <name type="scientific">Siphoviridae sp. ctPsO101</name>
    <dbReference type="NCBI Taxonomy" id="2825487"/>
    <lineage>
        <taxon>Viruses</taxon>
        <taxon>Duplodnaviria</taxon>
        <taxon>Heunggongvirae</taxon>
        <taxon>Uroviricota</taxon>
        <taxon>Caudoviricetes</taxon>
    </lineage>
</organism>
<reference evidence="1" key="1">
    <citation type="journal article" date="2021" name="Proc. Natl. Acad. Sci. U.S.A.">
        <title>A Catalog of Tens of Thousands of Viruses from Human Metagenomes Reveals Hidden Associations with Chronic Diseases.</title>
        <authorList>
            <person name="Tisza M.J."/>
            <person name="Buck C.B."/>
        </authorList>
    </citation>
    <scope>NUCLEOTIDE SEQUENCE</scope>
    <source>
        <strain evidence="1">CtPsO101</strain>
    </source>
</reference>
<dbReference type="EMBL" id="BK015523">
    <property type="protein sequence ID" value="DAE10963.1"/>
    <property type="molecule type" value="Genomic_DNA"/>
</dbReference>
<sequence length="43" mass="4823">MYLIIHLYSDCNLFADTLNPVFVIESRTMFSGPIKSATDVVSL</sequence>
<accession>A0A8S5PWQ9</accession>
<evidence type="ECO:0000313" key="1">
    <source>
        <dbReference type="EMBL" id="DAE10963.1"/>
    </source>
</evidence>
<name>A0A8S5PWQ9_9CAUD</name>
<protein>
    <submittedName>
        <fullName evidence="1">Uncharacterized protein</fullName>
    </submittedName>
</protein>